<reference evidence="9" key="1">
    <citation type="submission" date="2021-01" db="EMBL/GenBank/DDBJ databases">
        <authorList>
            <person name="Corre E."/>
            <person name="Pelletier E."/>
            <person name="Niang G."/>
            <person name="Scheremetjew M."/>
            <person name="Finn R."/>
            <person name="Kale V."/>
            <person name="Holt S."/>
            <person name="Cochrane G."/>
            <person name="Meng A."/>
            <person name="Brown T."/>
            <person name="Cohen L."/>
        </authorList>
    </citation>
    <scope>NUCLEOTIDE SEQUENCE</scope>
    <source>
        <strain evidence="9">CCMP1510</strain>
    </source>
</reference>
<gene>
    <name evidence="9" type="ORF">ALAG00032_LOCUS14376</name>
</gene>
<dbReference type="SUPFAM" id="SSF48576">
    <property type="entry name" value="Terpenoid synthases"/>
    <property type="match status" value="1"/>
</dbReference>
<sequence length="390" mass="42710">MNQLFVLVLCPTVLAYHGQRGLVVRRASTQDAHSLLWKDIKDSPFAAVSEDIELVVSRTRNLVDKTLGIESRPLIKDFASKFLEPQSFPFRPAVVVLAGRSIQTKDLPLSARQCLLAEIVEMMHVAEIIHDSILERNDDASIGNVMHHTYNLDVGNKMSVLAGDYLLARCSVALAQLGDLTVVTRMAGALESITEGNIVQGMATNDQKYHLQFYKDVQALRVCNLLSEACRSTAILAGYEQNSDLAQGLATYGFQLGLAYQMLTDTAIYHRTLQTRPDATLASVQQKTPLLPPLILAVDSAPDDFSTMLATPETTRISDVHKAILHHEVPQKLSAFINNCLQSAISGLDAVPAGSERDALREVATFFIERASSFSFLSSVEKVGEVPSSK</sequence>
<dbReference type="InterPro" id="IPR000092">
    <property type="entry name" value="Polyprenyl_synt"/>
</dbReference>
<dbReference type="CDD" id="cd00867">
    <property type="entry name" value="Trans_IPPS"/>
    <property type="match status" value="1"/>
</dbReference>
<dbReference type="GO" id="GO:1990234">
    <property type="term" value="C:transferase complex"/>
    <property type="evidence" value="ECO:0007669"/>
    <property type="project" value="TreeGrafter"/>
</dbReference>
<evidence type="ECO:0000256" key="6">
    <source>
        <dbReference type="ARBA" id="ARBA00023229"/>
    </source>
</evidence>
<dbReference type="AlphaFoldDB" id="A0A7S3K5G0"/>
<evidence type="ECO:0000256" key="8">
    <source>
        <dbReference type="SAM" id="SignalP"/>
    </source>
</evidence>
<proteinExistence type="inferred from homology"/>
<evidence type="ECO:0000256" key="7">
    <source>
        <dbReference type="RuleBase" id="RU004466"/>
    </source>
</evidence>
<keyword evidence="8" id="KW-0732">Signal</keyword>
<dbReference type="GO" id="GO:0004659">
    <property type="term" value="F:prenyltransferase activity"/>
    <property type="evidence" value="ECO:0007669"/>
    <property type="project" value="InterPro"/>
</dbReference>
<comment type="cofactor">
    <cofactor evidence="1">
        <name>Mg(2+)</name>
        <dbReference type="ChEBI" id="CHEBI:18420"/>
    </cofactor>
</comment>
<dbReference type="GO" id="GO:0006744">
    <property type="term" value="P:ubiquinone biosynthetic process"/>
    <property type="evidence" value="ECO:0007669"/>
    <property type="project" value="TreeGrafter"/>
</dbReference>
<accession>A0A7S3K5G0</accession>
<evidence type="ECO:0000256" key="5">
    <source>
        <dbReference type="ARBA" id="ARBA00022842"/>
    </source>
</evidence>
<evidence type="ECO:0000256" key="3">
    <source>
        <dbReference type="ARBA" id="ARBA00022679"/>
    </source>
</evidence>
<evidence type="ECO:0000256" key="2">
    <source>
        <dbReference type="ARBA" id="ARBA00006706"/>
    </source>
</evidence>
<keyword evidence="6" id="KW-0414">Isoprene biosynthesis</keyword>
<dbReference type="Gene3D" id="1.10.600.10">
    <property type="entry name" value="Farnesyl Diphosphate Synthase"/>
    <property type="match status" value="1"/>
</dbReference>
<evidence type="ECO:0000313" key="9">
    <source>
        <dbReference type="EMBL" id="CAE0373575.1"/>
    </source>
</evidence>
<keyword evidence="4" id="KW-0479">Metal-binding</keyword>
<protein>
    <submittedName>
        <fullName evidence="9">Uncharacterized protein</fullName>
    </submittedName>
</protein>
<dbReference type="GO" id="GO:0008299">
    <property type="term" value="P:isoprenoid biosynthetic process"/>
    <property type="evidence" value="ECO:0007669"/>
    <property type="project" value="UniProtKB-KW"/>
</dbReference>
<dbReference type="Pfam" id="PF00348">
    <property type="entry name" value="polyprenyl_synt"/>
    <property type="match status" value="1"/>
</dbReference>
<dbReference type="InterPro" id="IPR008949">
    <property type="entry name" value="Isoprenoid_synthase_dom_sf"/>
</dbReference>
<feature type="signal peptide" evidence="8">
    <location>
        <begin position="1"/>
        <end position="15"/>
    </location>
</feature>
<keyword evidence="3 7" id="KW-0808">Transferase</keyword>
<comment type="similarity">
    <text evidence="2 7">Belongs to the FPP/GGPP synthase family.</text>
</comment>
<feature type="chain" id="PRO_5030573535" evidence="8">
    <location>
        <begin position="16"/>
        <end position="390"/>
    </location>
</feature>
<evidence type="ECO:0000256" key="4">
    <source>
        <dbReference type="ARBA" id="ARBA00022723"/>
    </source>
</evidence>
<dbReference type="PANTHER" id="PTHR12001:SF69">
    <property type="entry name" value="ALL TRANS-POLYPRENYL-DIPHOSPHATE SYNTHASE PDSS1"/>
    <property type="match status" value="1"/>
</dbReference>
<organism evidence="9">
    <name type="scientific">Aureoumbra lagunensis</name>
    <dbReference type="NCBI Taxonomy" id="44058"/>
    <lineage>
        <taxon>Eukaryota</taxon>
        <taxon>Sar</taxon>
        <taxon>Stramenopiles</taxon>
        <taxon>Ochrophyta</taxon>
        <taxon>Pelagophyceae</taxon>
        <taxon>Pelagomonadales</taxon>
        <taxon>Aureoumbra</taxon>
    </lineage>
</organism>
<keyword evidence="5" id="KW-0460">Magnesium</keyword>
<dbReference type="GO" id="GO:0046872">
    <property type="term" value="F:metal ion binding"/>
    <property type="evidence" value="ECO:0007669"/>
    <property type="project" value="UniProtKB-KW"/>
</dbReference>
<dbReference type="PANTHER" id="PTHR12001">
    <property type="entry name" value="GERANYLGERANYL PYROPHOSPHATE SYNTHASE"/>
    <property type="match status" value="1"/>
</dbReference>
<name>A0A7S3K5G0_9STRA</name>
<dbReference type="EMBL" id="HBIJ01022075">
    <property type="protein sequence ID" value="CAE0373575.1"/>
    <property type="molecule type" value="Transcribed_RNA"/>
</dbReference>
<evidence type="ECO:0000256" key="1">
    <source>
        <dbReference type="ARBA" id="ARBA00001946"/>
    </source>
</evidence>